<dbReference type="PANTHER" id="PTHR42844">
    <property type="entry name" value="DIHYDRONEOPTERIN ALDOLASE 1-RELATED"/>
    <property type="match status" value="1"/>
</dbReference>
<dbReference type="Pfam" id="PF02152">
    <property type="entry name" value="FolB"/>
    <property type="match status" value="1"/>
</dbReference>
<proteinExistence type="inferred from homology"/>
<dbReference type="SUPFAM" id="SSF55620">
    <property type="entry name" value="Tetrahydrobiopterin biosynthesis enzymes-like"/>
    <property type="match status" value="1"/>
</dbReference>
<comment type="catalytic activity">
    <reaction evidence="1">
        <text>7,8-dihydroneopterin = 6-hydroxymethyl-7,8-dihydropterin + glycolaldehyde</text>
        <dbReference type="Rhea" id="RHEA:10540"/>
        <dbReference type="ChEBI" id="CHEBI:17001"/>
        <dbReference type="ChEBI" id="CHEBI:17071"/>
        <dbReference type="ChEBI" id="CHEBI:44841"/>
        <dbReference type="EC" id="4.1.2.25"/>
    </reaction>
</comment>
<dbReference type="InterPro" id="IPR006157">
    <property type="entry name" value="FolB_dom"/>
</dbReference>
<comment type="caution">
    <text evidence="10">The sequence shown here is derived from an EMBL/GenBank/DDBJ whole genome shotgun (WGS) entry which is preliminary data.</text>
</comment>
<feature type="domain" description="Dihydroneopterin aldolase/epimerase" evidence="9">
    <location>
        <begin position="28"/>
        <end position="135"/>
    </location>
</feature>
<evidence type="ECO:0000256" key="1">
    <source>
        <dbReference type="ARBA" id="ARBA00001353"/>
    </source>
</evidence>
<evidence type="ECO:0000256" key="6">
    <source>
        <dbReference type="ARBA" id="ARBA00023239"/>
    </source>
</evidence>
<feature type="region of interest" description="Disordered" evidence="8">
    <location>
        <begin position="137"/>
        <end position="156"/>
    </location>
</feature>
<dbReference type="Gene3D" id="3.30.1130.10">
    <property type="match status" value="1"/>
</dbReference>
<organism evidence="10 11">
    <name type="scientific">Seohaeicola saemankumensis</name>
    <dbReference type="NCBI Taxonomy" id="481181"/>
    <lineage>
        <taxon>Bacteria</taxon>
        <taxon>Pseudomonadati</taxon>
        <taxon>Pseudomonadota</taxon>
        <taxon>Alphaproteobacteria</taxon>
        <taxon>Rhodobacterales</taxon>
        <taxon>Roseobacteraceae</taxon>
        <taxon>Seohaeicola</taxon>
    </lineage>
</organism>
<evidence type="ECO:0000259" key="9">
    <source>
        <dbReference type="SMART" id="SM00905"/>
    </source>
</evidence>
<evidence type="ECO:0000256" key="7">
    <source>
        <dbReference type="ARBA" id="ARBA00032903"/>
    </source>
</evidence>
<gene>
    <name evidence="10" type="ORF">ACFQ3C_05460</name>
</gene>
<dbReference type="EC" id="4.1.2.25" evidence="4"/>
<evidence type="ECO:0000256" key="3">
    <source>
        <dbReference type="ARBA" id="ARBA00005708"/>
    </source>
</evidence>
<dbReference type="InterPro" id="IPR006156">
    <property type="entry name" value="Dihydroneopterin_aldolase"/>
</dbReference>
<dbReference type="InterPro" id="IPR043133">
    <property type="entry name" value="GTP-CH-I_C/QueF"/>
</dbReference>
<evidence type="ECO:0000256" key="2">
    <source>
        <dbReference type="ARBA" id="ARBA00005013"/>
    </source>
</evidence>
<evidence type="ECO:0000313" key="11">
    <source>
        <dbReference type="Proteomes" id="UP001597151"/>
    </source>
</evidence>
<keyword evidence="6 10" id="KW-0456">Lyase</keyword>
<evidence type="ECO:0000256" key="8">
    <source>
        <dbReference type="SAM" id="MobiDB-lite"/>
    </source>
</evidence>
<comment type="pathway">
    <text evidence="2">Cofactor biosynthesis; tetrahydrofolate biosynthesis; 2-amino-4-hydroxy-6-hydroxymethyl-7,8-dihydropteridine diphosphate from 7,8-dihydroneopterin triphosphate: step 3/4.</text>
</comment>
<dbReference type="EMBL" id="JBHTKR010000002">
    <property type="protein sequence ID" value="MFD1194109.1"/>
    <property type="molecule type" value="Genomic_DNA"/>
</dbReference>
<accession>A0ABW3TA85</accession>
<comment type="similarity">
    <text evidence="3">Belongs to the DHNA family.</text>
</comment>
<keyword evidence="5" id="KW-0289">Folate biosynthesis</keyword>
<dbReference type="SMART" id="SM00905">
    <property type="entry name" value="FolB"/>
    <property type="match status" value="1"/>
</dbReference>
<evidence type="ECO:0000256" key="4">
    <source>
        <dbReference type="ARBA" id="ARBA00013043"/>
    </source>
</evidence>
<evidence type="ECO:0000313" key="10">
    <source>
        <dbReference type="EMBL" id="MFD1194109.1"/>
    </source>
</evidence>
<dbReference type="GO" id="GO:0004150">
    <property type="term" value="F:dihydroneopterin aldolase activity"/>
    <property type="evidence" value="ECO:0007669"/>
    <property type="project" value="UniProtKB-EC"/>
</dbReference>
<reference evidence="11" key="1">
    <citation type="journal article" date="2019" name="Int. J. Syst. Evol. Microbiol.">
        <title>The Global Catalogue of Microorganisms (GCM) 10K type strain sequencing project: providing services to taxonomists for standard genome sequencing and annotation.</title>
        <authorList>
            <consortium name="The Broad Institute Genomics Platform"/>
            <consortium name="The Broad Institute Genome Sequencing Center for Infectious Disease"/>
            <person name="Wu L."/>
            <person name="Ma J."/>
        </authorList>
    </citation>
    <scope>NUCLEOTIDE SEQUENCE [LARGE SCALE GENOMIC DNA]</scope>
    <source>
        <strain evidence="11">CCUG 55328</strain>
    </source>
</reference>
<dbReference type="RefSeq" id="WP_380789472.1">
    <property type="nucleotide sequence ID" value="NZ_JBHTKR010000002.1"/>
</dbReference>
<name>A0ABW3TA85_9RHOB</name>
<protein>
    <recommendedName>
        <fullName evidence="4">dihydroneopterin aldolase</fullName>
        <ecNumber evidence="4">4.1.2.25</ecNumber>
    </recommendedName>
    <alternativeName>
        <fullName evidence="7">7,8-dihydroneopterin aldolase</fullName>
    </alternativeName>
</protein>
<keyword evidence="11" id="KW-1185">Reference proteome</keyword>
<dbReference type="PANTHER" id="PTHR42844:SF1">
    <property type="entry name" value="DIHYDRONEOPTERIN ALDOLASE 1-RELATED"/>
    <property type="match status" value="1"/>
</dbReference>
<sequence>MSSEIKWAFGHPSERAEGTASQEMLDRISLRDHVVTVEIGAFQAERGTTQRICFNVVVEVEPQDRLDDDVDRILSYDKVTEAIAHELGAERLNLLETLAQRVADRILLEPQARRVFVRIEKLDRGPGALGVEIMRARSTTSPASAPPQRHGDDRPHPEVIYLSNAAIASPHLKGWIDQLSSGHRPTILCVGAPDLPAPAAGHPMAQRRIDLLAIEQNAWVLAARDPRCVVVNSRTELDWSMRQGQISVWAPSKIVLDAVDGPSAQPRDALALVLWFARHMQAADVVVIGETPPKDADLPIRALGADQPDL</sequence>
<evidence type="ECO:0000256" key="5">
    <source>
        <dbReference type="ARBA" id="ARBA00022909"/>
    </source>
</evidence>
<dbReference type="Proteomes" id="UP001597151">
    <property type="component" value="Unassembled WGS sequence"/>
</dbReference>